<dbReference type="EMBL" id="JAPVEA010000005">
    <property type="protein sequence ID" value="KAJ5454499.1"/>
    <property type="molecule type" value="Genomic_DNA"/>
</dbReference>
<dbReference type="AlphaFoldDB" id="A0AAD6C8G7"/>
<dbReference type="GeneID" id="81599080"/>
<organism evidence="1 2">
    <name type="scientific">Penicillium daleae</name>
    <dbReference type="NCBI Taxonomy" id="63821"/>
    <lineage>
        <taxon>Eukaryota</taxon>
        <taxon>Fungi</taxon>
        <taxon>Dikarya</taxon>
        <taxon>Ascomycota</taxon>
        <taxon>Pezizomycotina</taxon>
        <taxon>Eurotiomycetes</taxon>
        <taxon>Eurotiomycetidae</taxon>
        <taxon>Eurotiales</taxon>
        <taxon>Aspergillaceae</taxon>
        <taxon>Penicillium</taxon>
    </lineage>
</organism>
<comment type="caution">
    <text evidence="1">The sequence shown here is derived from an EMBL/GenBank/DDBJ whole genome shotgun (WGS) entry which is preliminary data.</text>
</comment>
<name>A0AAD6C8G7_9EURO</name>
<dbReference type="PANTHER" id="PTHR46411">
    <property type="entry name" value="FAMILY ATPASE, PUTATIVE-RELATED"/>
    <property type="match status" value="1"/>
</dbReference>
<dbReference type="RefSeq" id="XP_056767455.1">
    <property type="nucleotide sequence ID" value="XM_056908837.1"/>
</dbReference>
<protein>
    <submittedName>
        <fullName evidence="1">Uncharacterized protein</fullName>
    </submittedName>
</protein>
<dbReference type="Proteomes" id="UP001213681">
    <property type="component" value="Unassembled WGS sequence"/>
</dbReference>
<reference evidence="1" key="1">
    <citation type="submission" date="2022-12" db="EMBL/GenBank/DDBJ databases">
        <authorList>
            <person name="Petersen C."/>
        </authorList>
    </citation>
    <scope>NUCLEOTIDE SEQUENCE</scope>
    <source>
        <strain evidence="1">IBT 16125</strain>
    </source>
</reference>
<accession>A0AAD6C8G7</accession>
<sequence length="113" mass="12672">MQQRISAKNINDQDGISQFLLPPCIKGFNMRHKKWYKISADGTSDVKWNREAFQSLVIERKSKDLIQALVTSQLEAEKATDLISGKTGKTLTAEGVAEITEKPLYRVTCGDVE</sequence>
<evidence type="ECO:0000313" key="1">
    <source>
        <dbReference type="EMBL" id="KAJ5454499.1"/>
    </source>
</evidence>
<dbReference type="PANTHER" id="PTHR46411:SF2">
    <property type="entry name" value="AAA+ ATPASE DOMAIN-CONTAINING PROTEIN"/>
    <property type="match status" value="1"/>
</dbReference>
<gene>
    <name evidence="1" type="ORF">N7458_005455</name>
</gene>
<proteinExistence type="predicted"/>
<evidence type="ECO:0000313" key="2">
    <source>
        <dbReference type="Proteomes" id="UP001213681"/>
    </source>
</evidence>
<keyword evidence="2" id="KW-1185">Reference proteome</keyword>
<reference evidence="1" key="2">
    <citation type="journal article" date="2023" name="IMA Fungus">
        <title>Comparative genomic study of the Penicillium genus elucidates a diverse pangenome and 15 lateral gene transfer events.</title>
        <authorList>
            <person name="Petersen C."/>
            <person name="Sorensen T."/>
            <person name="Nielsen M.R."/>
            <person name="Sondergaard T.E."/>
            <person name="Sorensen J.L."/>
            <person name="Fitzpatrick D.A."/>
            <person name="Frisvad J.C."/>
            <person name="Nielsen K.L."/>
        </authorList>
    </citation>
    <scope>NUCLEOTIDE SEQUENCE</scope>
    <source>
        <strain evidence="1">IBT 16125</strain>
    </source>
</reference>